<sequence length="338" mass="34872">MITVENLTKSFPGDGGPVHALQDVTLDVPAGSITGVVGPAGSGKSTLARLVALQDRPDSGVIRFDGFNTSGLDPRRLRAARRRIGVVQRGGLLEQRTAAGNIALPLEQAGVDGPQRREKVGRLLDLIGLTDKAAHYPEALTPGQQARVAVARALVGDPGLLLADDPTRDLDADGAAGVLTVLDRARAELGATVLVATDDAGVVRRIADDVALLDGGRITEAGHLLSLVQDPRSAVAQSLLPEIDAPKAAKARHDRLAEVVLVGFAAVGALLPEATSRFGTTISVVGGGLTRIGETPVARFLLGLSGTQADTALTWIAERGGQVQQRRTGPQGLVAACA</sequence>
<dbReference type="STRING" id="909613.UO65_6093"/>
<dbReference type="GO" id="GO:0005886">
    <property type="term" value="C:plasma membrane"/>
    <property type="evidence" value="ECO:0007669"/>
    <property type="project" value="TreeGrafter"/>
</dbReference>
<dbReference type="PATRIC" id="fig|909613.9.peg.6093"/>
<dbReference type="InterPro" id="IPR027417">
    <property type="entry name" value="P-loop_NTPase"/>
</dbReference>
<dbReference type="GO" id="GO:0022857">
    <property type="term" value="F:transmembrane transporter activity"/>
    <property type="evidence" value="ECO:0007669"/>
    <property type="project" value="TreeGrafter"/>
</dbReference>
<dbReference type="PANTHER" id="PTHR24220:SF685">
    <property type="entry name" value="ABC TRANSPORTER RELATED"/>
    <property type="match status" value="1"/>
</dbReference>
<dbReference type="InterPro" id="IPR015854">
    <property type="entry name" value="ABC_transpr_LolD-like"/>
</dbReference>
<gene>
    <name evidence="5" type="ORF">UO65_6093</name>
</gene>
<evidence type="ECO:0000313" key="6">
    <source>
        <dbReference type="Proteomes" id="UP000019277"/>
    </source>
</evidence>
<reference evidence="5 6" key="1">
    <citation type="journal article" date="2014" name="Genome Announc.">
        <title>Draft Genome Sequence of the Antitrypanosomally Active Sponge-Associated Bacterium Actinokineospora sp. Strain EG49.</title>
        <authorList>
            <person name="Harjes J."/>
            <person name="Ryu T."/>
            <person name="Abdelmohsen U.R."/>
            <person name="Moitinho-Silva L."/>
            <person name="Horn H."/>
            <person name="Ravasi T."/>
            <person name="Hentschel U."/>
        </authorList>
    </citation>
    <scope>NUCLEOTIDE SEQUENCE [LARGE SCALE GENOMIC DNA]</scope>
    <source>
        <strain evidence="5 6">EG49</strain>
    </source>
</reference>
<evidence type="ECO:0000313" key="5">
    <source>
        <dbReference type="EMBL" id="EWC58635.1"/>
    </source>
</evidence>
<dbReference type="GO" id="GO:0016887">
    <property type="term" value="F:ATP hydrolysis activity"/>
    <property type="evidence" value="ECO:0007669"/>
    <property type="project" value="InterPro"/>
</dbReference>
<keyword evidence="2 5" id="KW-0067">ATP-binding</keyword>
<dbReference type="Pfam" id="PF09383">
    <property type="entry name" value="NIL"/>
    <property type="match status" value="1"/>
</dbReference>
<dbReference type="Gene3D" id="3.40.50.300">
    <property type="entry name" value="P-loop containing nucleotide triphosphate hydrolases"/>
    <property type="match status" value="1"/>
</dbReference>
<dbReference type="InterPro" id="IPR003593">
    <property type="entry name" value="AAA+_ATPase"/>
</dbReference>
<comment type="caution">
    <text evidence="5">The sequence shown here is derived from an EMBL/GenBank/DDBJ whole genome shotgun (WGS) entry which is preliminary data.</text>
</comment>
<dbReference type="GO" id="GO:0005524">
    <property type="term" value="F:ATP binding"/>
    <property type="evidence" value="ECO:0007669"/>
    <property type="project" value="UniProtKB-KW"/>
</dbReference>
<dbReference type="EMBL" id="AYXG01000233">
    <property type="protein sequence ID" value="EWC58635.1"/>
    <property type="molecule type" value="Genomic_DNA"/>
</dbReference>
<dbReference type="GO" id="GO:0006865">
    <property type="term" value="P:amino acid transport"/>
    <property type="evidence" value="ECO:0007669"/>
    <property type="project" value="UniProtKB-KW"/>
</dbReference>
<dbReference type="InterPro" id="IPR003439">
    <property type="entry name" value="ABC_transporter-like_ATP-bd"/>
</dbReference>
<dbReference type="OrthoDB" id="4398079at2"/>
<evidence type="ECO:0000259" key="4">
    <source>
        <dbReference type="PROSITE" id="PS50893"/>
    </source>
</evidence>
<dbReference type="AlphaFoldDB" id="W7ICX5"/>
<keyword evidence="1" id="KW-0547">Nucleotide-binding</keyword>
<dbReference type="Pfam" id="PF00005">
    <property type="entry name" value="ABC_tran"/>
    <property type="match status" value="1"/>
</dbReference>
<protein>
    <submittedName>
        <fullName evidence="5">Methionine ABC transporter ATP-binding protein</fullName>
    </submittedName>
</protein>
<dbReference type="Proteomes" id="UP000019277">
    <property type="component" value="Unassembled WGS sequence"/>
</dbReference>
<dbReference type="SUPFAM" id="SSF52540">
    <property type="entry name" value="P-loop containing nucleoside triphosphate hydrolases"/>
    <property type="match status" value="1"/>
</dbReference>
<dbReference type="PANTHER" id="PTHR24220">
    <property type="entry name" value="IMPORT ATP-BINDING PROTEIN"/>
    <property type="match status" value="1"/>
</dbReference>
<accession>W7ICX5</accession>
<dbReference type="SUPFAM" id="SSF55021">
    <property type="entry name" value="ACT-like"/>
    <property type="match status" value="1"/>
</dbReference>
<dbReference type="SMART" id="SM00382">
    <property type="entry name" value="AAA"/>
    <property type="match status" value="1"/>
</dbReference>
<accession>A0A8E2X4K6</accession>
<evidence type="ECO:0000256" key="1">
    <source>
        <dbReference type="ARBA" id="ARBA00022741"/>
    </source>
</evidence>
<organism evidence="5 6">
    <name type="scientific">Actinokineospora spheciospongiae</name>
    <dbReference type="NCBI Taxonomy" id="909613"/>
    <lineage>
        <taxon>Bacteria</taxon>
        <taxon>Bacillati</taxon>
        <taxon>Actinomycetota</taxon>
        <taxon>Actinomycetes</taxon>
        <taxon>Pseudonocardiales</taxon>
        <taxon>Pseudonocardiaceae</taxon>
        <taxon>Actinokineospora</taxon>
    </lineage>
</organism>
<evidence type="ECO:0000256" key="3">
    <source>
        <dbReference type="ARBA" id="ARBA00022970"/>
    </source>
</evidence>
<keyword evidence="3" id="KW-0029">Amino-acid transport</keyword>
<feature type="domain" description="ABC transporter" evidence="4">
    <location>
        <begin position="2"/>
        <end position="240"/>
    </location>
</feature>
<dbReference type="InterPro" id="IPR018449">
    <property type="entry name" value="NIL_domain"/>
</dbReference>
<dbReference type="eggNOG" id="COG1135">
    <property type="taxonomic scope" value="Bacteria"/>
</dbReference>
<name>W7ICX5_9PSEU</name>
<dbReference type="PROSITE" id="PS50893">
    <property type="entry name" value="ABC_TRANSPORTER_2"/>
    <property type="match status" value="1"/>
</dbReference>
<evidence type="ECO:0000256" key="2">
    <source>
        <dbReference type="ARBA" id="ARBA00022840"/>
    </source>
</evidence>
<proteinExistence type="predicted"/>
<keyword evidence="6" id="KW-1185">Reference proteome</keyword>
<dbReference type="InterPro" id="IPR045865">
    <property type="entry name" value="ACT-like_dom_sf"/>
</dbReference>
<dbReference type="RefSeq" id="WP_035289360.1">
    <property type="nucleotide sequence ID" value="NZ_AYXG01000233.1"/>
</dbReference>
<dbReference type="SMART" id="SM00930">
    <property type="entry name" value="NIL"/>
    <property type="match status" value="1"/>
</dbReference>
<keyword evidence="3" id="KW-0813">Transport</keyword>